<keyword evidence="3" id="KW-1185">Reference proteome</keyword>
<feature type="domain" description="Beta-lactamase class A catalytic" evidence="1">
    <location>
        <begin position="10"/>
        <end position="255"/>
    </location>
</feature>
<reference evidence="2 3" key="1">
    <citation type="submission" date="2019-04" db="EMBL/GenBank/DDBJ databases">
        <title>Herbidospora sp. NEAU-GS14.nov., a novel actinomycete isolated from soil.</title>
        <authorList>
            <person name="Han L."/>
        </authorList>
    </citation>
    <scope>NUCLEOTIDE SEQUENCE [LARGE SCALE GENOMIC DNA]</scope>
    <source>
        <strain evidence="2 3">NEAU-GS14</strain>
    </source>
</reference>
<dbReference type="Proteomes" id="UP000308705">
    <property type="component" value="Unassembled WGS sequence"/>
</dbReference>
<evidence type="ECO:0000259" key="1">
    <source>
        <dbReference type="Pfam" id="PF13354"/>
    </source>
</evidence>
<evidence type="ECO:0000313" key="3">
    <source>
        <dbReference type="Proteomes" id="UP000308705"/>
    </source>
</evidence>
<dbReference type="PANTHER" id="PTHR35333">
    <property type="entry name" value="BETA-LACTAMASE"/>
    <property type="match status" value="1"/>
</dbReference>
<organism evidence="2 3">
    <name type="scientific">Herbidospora galbida</name>
    <dbReference type="NCBI Taxonomy" id="2575442"/>
    <lineage>
        <taxon>Bacteria</taxon>
        <taxon>Bacillati</taxon>
        <taxon>Actinomycetota</taxon>
        <taxon>Actinomycetes</taxon>
        <taxon>Streptosporangiales</taxon>
        <taxon>Streptosporangiaceae</taxon>
        <taxon>Herbidospora</taxon>
    </lineage>
</organism>
<name>A0A4U3MD57_9ACTN</name>
<dbReference type="GO" id="GO:0030655">
    <property type="term" value="P:beta-lactam antibiotic catabolic process"/>
    <property type="evidence" value="ECO:0007669"/>
    <property type="project" value="InterPro"/>
</dbReference>
<sequence length="285" mass="30491">MLDEGGLRGSFLVRDLRTGEELGIDPDDEYATASLVKIPLAVATLDRIRRGELDGAARLTVGPGARFSPGPTGTSRFRHPAEIAVDDLLLLTMTVSDNTAGDALFELTPPAMVAAFLEEHGLRGISVRHTLRHLTESPVQALGGHLAHVLAIEGGTAGRGHPVPQLDVTRGSSGSARAFVDLLAALWRPSRIDPWVAGRVRELMGDNVLRQRLAPDFTSDLTTWSSKTGTMLNLRHEVGVVEHAGGQVYAVAALTESRVAAVRQPGAEALMAQVARALRDEIRSR</sequence>
<dbReference type="InterPro" id="IPR012338">
    <property type="entry name" value="Beta-lactam/transpept-like"/>
</dbReference>
<dbReference type="EMBL" id="SZQA01000020">
    <property type="protein sequence ID" value="TKK86640.1"/>
    <property type="molecule type" value="Genomic_DNA"/>
</dbReference>
<dbReference type="GO" id="GO:0046677">
    <property type="term" value="P:response to antibiotic"/>
    <property type="evidence" value="ECO:0007669"/>
    <property type="project" value="InterPro"/>
</dbReference>
<dbReference type="InterPro" id="IPR045155">
    <property type="entry name" value="Beta-lactam_cat"/>
</dbReference>
<accession>A0A4U3MD57</accession>
<comment type="caution">
    <text evidence="2">The sequence shown here is derived from an EMBL/GenBank/DDBJ whole genome shotgun (WGS) entry which is preliminary data.</text>
</comment>
<dbReference type="RefSeq" id="WP_137248833.1">
    <property type="nucleotide sequence ID" value="NZ_SZQA01000020.1"/>
</dbReference>
<dbReference type="PANTHER" id="PTHR35333:SF3">
    <property type="entry name" value="BETA-LACTAMASE-TYPE TRANSPEPTIDASE FOLD CONTAINING PROTEIN"/>
    <property type="match status" value="1"/>
</dbReference>
<dbReference type="AlphaFoldDB" id="A0A4U3MD57"/>
<dbReference type="Pfam" id="PF13354">
    <property type="entry name" value="Beta-lactamase2"/>
    <property type="match status" value="1"/>
</dbReference>
<dbReference type="GO" id="GO:0008800">
    <property type="term" value="F:beta-lactamase activity"/>
    <property type="evidence" value="ECO:0007669"/>
    <property type="project" value="InterPro"/>
</dbReference>
<dbReference type="OrthoDB" id="33989at2"/>
<dbReference type="SUPFAM" id="SSF56601">
    <property type="entry name" value="beta-lactamase/transpeptidase-like"/>
    <property type="match status" value="1"/>
</dbReference>
<dbReference type="InterPro" id="IPR000871">
    <property type="entry name" value="Beta-lactam_class-A"/>
</dbReference>
<keyword evidence="2" id="KW-0378">Hydrolase</keyword>
<evidence type="ECO:0000313" key="2">
    <source>
        <dbReference type="EMBL" id="TKK86640.1"/>
    </source>
</evidence>
<dbReference type="Gene3D" id="3.40.710.10">
    <property type="entry name" value="DD-peptidase/beta-lactamase superfamily"/>
    <property type="match status" value="1"/>
</dbReference>
<protein>
    <submittedName>
        <fullName evidence="2">Serine hydrolase</fullName>
    </submittedName>
</protein>
<proteinExistence type="predicted"/>
<gene>
    <name evidence="2" type="ORF">FDA94_20905</name>
</gene>